<dbReference type="Pfam" id="PF04115">
    <property type="entry name" value="Ureidogly_lyase"/>
    <property type="match status" value="1"/>
</dbReference>
<dbReference type="GO" id="GO:0050385">
    <property type="term" value="F:ureidoglycolate lyase activity"/>
    <property type="evidence" value="ECO:0007669"/>
    <property type="project" value="UniProtKB-EC"/>
</dbReference>
<name>A0A1R0FA02_9HYPH</name>
<gene>
    <name evidence="5" type="ORF">PEB0149_012420</name>
</gene>
<proteinExistence type="predicted"/>
<dbReference type="InterPro" id="IPR007247">
    <property type="entry name" value="Ureidogly_lyase"/>
</dbReference>
<keyword evidence="2" id="KW-0659">Purine metabolism</keyword>
<comment type="subunit">
    <text evidence="1">Homodimer.</text>
</comment>
<dbReference type="SUPFAM" id="SSF51182">
    <property type="entry name" value="RmlC-like cupins"/>
    <property type="match status" value="1"/>
</dbReference>
<dbReference type="CDD" id="cd20298">
    <property type="entry name" value="cupin_UAH"/>
    <property type="match status" value="1"/>
</dbReference>
<dbReference type="EMBL" id="LXYT01000001">
    <property type="protein sequence ID" value="OLY43805.1"/>
    <property type="molecule type" value="Genomic_DNA"/>
</dbReference>
<dbReference type="GO" id="GO:0000256">
    <property type="term" value="P:allantoin catabolic process"/>
    <property type="evidence" value="ECO:0007669"/>
    <property type="project" value="InterPro"/>
</dbReference>
<sequence>MVEQKNHKKQLHELAVLKIGKAEFSPFGDVIDVREETISPDRIGKEDKTGLAYQKNPVMIPINQGRATRFHDLAKVEAEGEKPRVLINVFRSLPIDFPVQIDMMERHPYGSQAFLPAGENPFLVVVAKDEGGKPSTPQAFYCPPRVGVNYHKNVWHFPLLALFKTSDFYVIDRGGVENNLEEYFYQDEAWKISRLPDFCK</sequence>
<dbReference type="PIRSF" id="PIRSF017306">
    <property type="entry name" value="Ureidogly_hydro"/>
    <property type="match status" value="1"/>
</dbReference>
<dbReference type="PANTHER" id="PTHR21221:SF1">
    <property type="entry name" value="UREIDOGLYCOLATE LYASE"/>
    <property type="match status" value="1"/>
</dbReference>
<dbReference type="GO" id="GO:0004848">
    <property type="term" value="F:ureidoglycolate hydrolase activity"/>
    <property type="evidence" value="ECO:0007669"/>
    <property type="project" value="InterPro"/>
</dbReference>
<keyword evidence="3 5" id="KW-0456">Lyase</keyword>
<dbReference type="InterPro" id="IPR047233">
    <property type="entry name" value="UAH_cupin"/>
</dbReference>
<dbReference type="RefSeq" id="WP_075868971.1">
    <property type="nucleotide sequence ID" value="NZ_CALYQA010000004.1"/>
</dbReference>
<organism evidence="5 6">
    <name type="scientific">Bartonella apis</name>
    <dbReference type="NCBI Taxonomy" id="1686310"/>
    <lineage>
        <taxon>Bacteria</taxon>
        <taxon>Pseudomonadati</taxon>
        <taxon>Pseudomonadota</taxon>
        <taxon>Alphaproteobacteria</taxon>
        <taxon>Hyphomicrobiales</taxon>
        <taxon>Bartonellaceae</taxon>
        <taxon>Bartonella</taxon>
    </lineage>
</organism>
<dbReference type="GO" id="GO:0006144">
    <property type="term" value="P:purine nucleobase metabolic process"/>
    <property type="evidence" value="ECO:0007669"/>
    <property type="project" value="UniProtKB-KW"/>
</dbReference>
<dbReference type="PANTHER" id="PTHR21221">
    <property type="entry name" value="UREIDOGLYCOLATE HYDROLASE"/>
    <property type="match status" value="1"/>
</dbReference>
<evidence type="ECO:0000256" key="2">
    <source>
        <dbReference type="ARBA" id="ARBA00022631"/>
    </source>
</evidence>
<comment type="caution">
    <text evidence="5">The sequence shown here is derived from an EMBL/GenBank/DDBJ whole genome shotgun (WGS) entry which is preliminary data.</text>
</comment>
<evidence type="ECO:0000256" key="1">
    <source>
        <dbReference type="ARBA" id="ARBA00011738"/>
    </source>
</evidence>
<keyword evidence="6" id="KW-1185">Reference proteome</keyword>
<evidence type="ECO:0000313" key="6">
    <source>
        <dbReference type="Proteomes" id="UP000187344"/>
    </source>
</evidence>
<accession>A0A1R0FA02</accession>
<dbReference type="InterPro" id="IPR011051">
    <property type="entry name" value="RmlC_Cupin_sf"/>
</dbReference>
<evidence type="ECO:0000256" key="3">
    <source>
        <dbReference type="ARBA" id="ARBA00023239"/>
    </source>
</evidence>
<evidence type="ECO:0000313" key="5">
    <source>
        <dbReference type="EMBL" id="OLY43805.1"/>
    </source>
</evidence>
<evidence type="ECO:0000256" key="4">
    <source>
        <dbReference type="ARBA" id="ARBA00047684"/>
    </source>
</evidence>
<comment type="catalytic activity">
    <reaction evidence="4">
        <text>(S)-ureidoglycolate = urea + glyoxylate</text>
        <dbReference type="Rhea" id="RHEA:11304"/>
        <dbReference type="ChEBI" id="CHEBI:16199"/>
        <dbReference type="ChEBI" id="CHEBI:36655"/>
        <dbReference type="ChEBI" id="CHEBI:57296"/>
        <dbReference type="EC" id="4.3.2.3"/>
    </reaction>
</comment>
<dbReference type="Gene3D" id="2.60.120.480">
    <property type="entry name" value="Ureidoglycolate hydrolase"/>
    <property type="match status" value="1"/>
</dbReference>
<dbReference type="AlphaFoldDB" id="A0A1R0FA02"/>
<reference evidence="5 6" key="1">
    <citation type="submission" date="2016-12" db="EMBL/GenBank/DDBJ databases">
        <title>Comparative genomics of Bartonella apis.</title>
        <authorList>
            <person name="Engel P."/>
        </authorList>
    </citation>
    <scope>NUCLEOTIDE SEQUENCE [LARGE SCALE GENOMIC DNA]</scope>
    <source>
        <strain evidence="5 6">PEB0149</strain>
    </source>
</reference>
<protein>
    <submittedName>
        <fullName evidence="5">Ureidoglycolate lyase</fullName>
    </submittedName>
</protein>
<dbReference type="InterPro" id="IPR024060">
    <property type="entry name" value="Ureidoglycolate_lyase_dom_sf"/>
</dbReference>
<dbReference type="OrthoDB" id="9804602at2"/>
<dbReference type="Proteomes" id="UP000187344">
    <property type="component" value="Unassembled WGS sequence"/>
</dbReference>